<dbReference type="AlphaFoldDB" id="F4SCW5"/>
<organism evidence="2">
    <name type="scientific">Melampsora larici-populina (strain 98AG31 / pathotype 3-4-7)</name>
    <name type="common">Poplar leaf rust fungus</name>
    <dbReference type="NCBI Taxonomy" id="747676"/>
    <lineage>
        <taxon>Eukaryota</taxon>
        <taxon>Fungi</taxon>
        <taxon>Dikarya</taxon>
        <taxon>Basidiomycota</taxon>
        <taxon>Pucciniomycotina</taxon>
        <taxon>Pucciniomycetes</taxon>
        <taxon>Pucciniales</taxon>
        <taxon>Melampsoraceae</taxon>
        <taxon>Melampsora</taxon>
    </lineage>
</organism>
<reference evidence="2" key="1">
    <citation type="journal article" date="2011" name="Proc. Natl. Acad. Sci. U.S.A.">
        <title>Obligate biotrophy features unraveled by the genomic analysis of rust fungi.</title>
        <authorList>
            <person name="Duplessis S."/>
            <person name="Cuomo C.A."/>
            <person name="Lin Y.-C."/>
            <person name="Aerts A."/>
            <person name="Tisserant E."/>
            <person name="Veneault-Fourrey C."/>
            <person name="Joly D.L."/>
            <person name="Hacquard S."/>
            <person name="Amselem J."/>
            <person name="Cantarel B.L."/>
            <person name="Chiu R."/>
            <person name="Coutinho P.M."/>
            <person name="Feau N."/>
            <person name="Field M."/>
            <person name="Frey P."/>
            <person name="Gelhaye E."/>
            <person name="Goldberg J."/>
            <person name="Grabherr M.G."/>
            <person name="Kodira C.D."/>
            <person name="Kohler A."/>
            <person name="Kuees U."/>
            <person name="Lindquist E.A."/>
            <person name="Lucas S.M."/>
            <person name="Mago R."/>
            <person name="Mauceli E."/>
            <person name="Morin E."/>
            <person name="Murat C."/>
            <person name="Pangilinan J.L."/>
            <person name="Park R."/>
            <person name="Pearson M."/>
            <person name="Quesneville H."/>
            <person name="Rouhier N."/>
            <person name="Sakthikumar S."/>
            <person name="Salamov A.A."/>
            <person name="Schmutz J."/>
            <person name="Selles B."/>
            <person name="Shapiro H."/>
            <person name="Tanguay P."/>
            <person name="Tuskan G.A."/>
            <person name="Henrissat B."/>
            <person name="Van de Peer Y."/>
            <person name="Rouze P."/>
            <person name="Ellis J.G."/>
            <person name="Dodds P.N."/>
            <person name="Schein J.E."/>
            <person name="Zhong S."/>
            <person name="Hamelin R.C."/>
            <person name="Grigoriev I.V."/>
            <person name="Szabo L.J."/>
            <person name="Martin F."/>
        </authorList>
    </citation>
    <scope>NUCLEOTIDE SEQUENCE [LARGE SCALE GENOMIC DNA]</scope>
    <source>
        <strain evidence="2">98AG31 / pathotype 3-4-7</strain>
    </source>
</reference>
<accession>F4SCW5</accession>
<keyword evidence="2" id="KW-1185">Reference proteome</keyword>
<dbReference type="VEuPathDB" id="FungiDB:MELLADRAFT_114282"/>
<dbReference type="Proteomes" id="UP000001072">
    <property type="component" value="Unassembled WGS sequence"/>
</dbReference>
<dbReference type="HOGENOM" id="CLU_058865_1_0_1"/>
<dbReference type="KEGG" id="mlr:MELLADRAFT_114282"/>
<evidence type="ECO:0000313" key="2">
    <source>
        <dbReference type="Proteomes" id="UP000001072"/>
    </source>
</evidence>
<dbReference type="OrthoDB" id="3224221at2759"/>
<dbReference type="RefSeq" id="XP_007419218.1">
    <property type="nucleotide sequence ID" value="XM_007419156.1"/>
</dbReference>
<proteinExistence type="predicted"/>
<sequence length="354" mass="40195">MFIASSFTINHLAGPGKSRYWKKGAPPKSTKALNASISGTIPKSTASISMCIATFTRTLLGYDSITKAYPLSPTPQELAQLPSLEQQYILSDQRVIHADLIETGDTNMTRSMALFSADLRNHGIHRVTFDWNAPNNSHWNRTMAIFVAKHWMYSRTRGLFKEKSVNKLHCTEFNCISLVLRWVRGRSEEIRNGRRSPAKRLKKETGRKKKQLFEYRHQSLSRLLGSEESASELMPDSDCCSETEWQPEETQYKSIGLIWRSSQYSQILHQIDKLSFRYKASIASPLLASRRFDQCRTKATEINWLAPVCCGLPENCYEQVFLAKLTDEARTALNVKPPSDALNTLPPMIVSSLL</sequence>
<name>F4SCW5_MELLP</name>
<dbReference type="GeneID" id="18925285"/>
<evidence type="ECO:0000313" key="1">
    <source>
        <dbReference type="EMBL" id="EGF97510.1"/>
    </source>
</evidence>
<protein>
    <submittedName>
        <fullName evidence="1">Uncharacterized protein</fullName>
    </submittedName>
</protein>
<dbReference type="InParanoid" id="F4SCW5"/>
<dbReference type="EMBL" id="GL883224">
    <property type="protein sequence ID" value="EGF97510.1"/>
    <property type="molecule type" value="Genomic_DNA"/>
</dbReference>
<gene>
    <name evidence="1" type="ORF">MELLADRAFT_114282</name>
</gene>